<dbReference type="InterPro" id="IPR003879">
    <property type="entry name" value="Butyrophylin_SPRY"/>
</dbReference>
<organism evidence="2 3">
    <name type="scientific">Neogobius melanostomus</name>
    <name type="common">round goby</name>
    <dbReference type="NCBI Taxonomy" id="47308"/>
    <lineage>
        <taxon>Eukaryota</taxon>
        <taxon>Metazoa</taxon>
        <taxon>Chordata</taxon>
        <taxon>Craniata</taxon>
        <taxon>Vertebrata</taxon>
        <taxon>Euteleostomi</taxon>
        <taxon>Actinopterygii</taxon>
        <taxon>Neopterygii</taxon>
        <taxon>Teleostei</taxon>
        <taxon>Neoteleostei</taxon>
        <taxon>Acanthomorphata</taxon>
        <taxon>Gobiaria</taxon>
        <taxon>Gobiiformes</taxon>
        <taxon>Gobioidei</taxon>
        <taxon>Gobiidae</taxon>
        <taxon>Benthophilinae</taxon>
        <taxon>Neogobiini</taxon>
        <taxon>Neogobius</taxon>
    </lineage>
</organism>
<sequence>MEAVREQRAAVNKAISEATRRLQNVPKNQPPNCSTLRRYTFLVELTQRPLEEEELQLGSGALLDQAKHLGNLDFHIWSSLRPEVRYCPVVLDPNTVTADLSLSADLRSMSQQGPPQLPLNSERLSGSYWAVLGAEGLSAGVHSWDVDVSGSGYWAVGVASRCERLPGVLSELWRVSWSPDGLEAGTLTGRPAVLPLARGPHTVRVVLDLDRKDLSFFAPGTTSPLHSFTLPPTGGALFPYFSLETTAVYGSSHRTSRCQRELIRFNRLRSLGVTTVMSYGNSLLPV</sequence>
<dbReference type="InterPro" id="IPR003877">
    <property type="entry name" value="SPRY_dom"/>
</dbReference>
<dbReference type="InterPro" id="IPR006574">
    <property type="entry name" value="PRY"/>
</dbReference>
<dbReference type="Ensembl" id="ENSNMLT00000006728.1">
    <property type="protein sequence ID" value="ENSNMLP00000005869.1"/>
    <property type="gene ID" value="ENSNMLG00000004308.1"/>
</dbReference>
<reference evidence="2" key="2">
    <citation type="submission" date="2025-09" db="UniProtKB">
        <authorList>
            <consortium name="Ensembl"/>
        </authorList>
    </citation>
    <scope>IDENTIFICATION</scope>
</reference>
<dbReference type="InterPro" id="IPR043136">
    <property type="entry name" value="B30.2/SPRY_sf"/>
</dbReference>
<evidence type="ECO:0000313" key="3">
    <source>
        <dbReference type="Proteomes" id="UP000694523"/>
    </source>
</evidence>
<dbReference type="SMART" id="SM00589">
    <property type="entry name" value="PRY"/>
    <property type="match status" value="1"/>
</dbReference>
<dbReference type="AlphaFoldDB" id="A0A8C6SHG9"/>
<dbReference type="PANTHER" id="PTHR24103">
    <property type="entry name" value="E3 UBIQUITIN-PROTEIN LIGASE TRIM"/>
    <property type="match status" value="1"/>
</dbReference>
<keyword evidence="3" id="KW-1185">Reference proteome</keyword>
<dbReference type="PRINTS" id="PR01407">
    <property type="entry name" value="BUTYPHLNCDUF"/>
</dbReference>
<dbReference type="Pfam" id="PF00622">
    <property type="entry name" value="SPRY"/>
    <property type="match status" value="1"/>
</dbReference>
<dbReference type="InterPro" id="IPR013320">
    <property type="entry name" value="ConA-like_dom_sf"/>
</dbReference>
<accession>A0A8C6SHG9</accession>
<dbReference type="Proteomes" id="UP000694523">
    <property type="component" value="Unplaced"/>
</dbReference>
<protein>
    <recommendedName>
        <fullName evidence="1">B30.2/SPRY domain-containing protein</fullName>
    </recommendedName>
</protein>
<evidence type="ECO:0000313" key="2">
    <source>
        <dbReference type="Ensembl" id="ENSNMLP00000005869.1"/>
    </source>
</evidence>
<dbReference type="PROSITE" id="PS50188">
    <property type="entry name" value="B302_SPRY"/>
    <property type="match status" value="1"/>
</dbReference>
<name>A0A8C6SHG9_9GOBI</name>
<dbReference type="Gene3D" id="2.60.120.920">
    <property type="match status" value="1"/>
</dbReference>
<proteinExistence type="predicted"/>
<dbReference type="InterPro" id="IPR001870">
    <property type="entry name" value="B30.2/SPRY"/>
</dbReference>
<dbReference type="Pfam" id="PF13765">
    <property type="entry name" value="PRY"/>
    <property type="match status" value="1"/>
</dbReference>
<feature type="domain" description="B30.2/SPRY" evidence="1">
    <location>
        <begin position="69"/>
        <end position="262"/>
    </location>
</feature>
<reference evidence="2" key="1">
    <citation type="submission" date="2025-08" db="UniProtKB">
        <authorList>
            <consortium name="Ensembl"/>
        </authorList>
    </citation>
    <scope>IDENTIFICATION</scope>
</reference>
<evidence type="ECO:0000259" key="1">
    <source>
        <dbReference type="PROSITE" id="PS50188"/>
    </source>
</evidence>
<dbReference type="SUPFAM" id="SSF49899">
    <property type="entry name" value="Concanavalin A-like lectins/glucanases"/>
    <property type="match status" value="1"/>
</dbReference>
<dbReference type="InterPro" id="IPR050143">
    <property type="entry name" value="TRIM/RBCC"/>
</dbReference>